<dbReference type="eggNOG" id="arCOG01219">
    <property type="taxonomic scope" value="Archaea"/>
</dbReference>
<keyword evidence="4 8" id="KW-0949">S-adenosyl-L-methionine</keyword>
<keyword evidence="5 8" id="KW-0819">tRNA processing</keyword>
<dbReference type="PANTHER" id="PTHR10631">
    <property type="entry name" value="N 2 ,N 2 -DIMETHYLGUANOSINE TRNA METHYLTRANSFERASE"/>
    <property type="match status" value="1"/>
</dbReference>
<evidence type="ECO:0000256" key="2">
    <source>
        <dbReference type="ARBA" id="ARBA00022603"/>
    </source>
</evidence>
<name>E1RJP3_METP4</name>
<evidence type="ECO:0000256" key="7">
    <source>
        <dbReference type="ARBA" id="ARBA00039099"/>
    </source>
</evidence>
<dbReference type="EMBL" id="CP002117">
    <property type="protein sequence ID" value="ADN35690.1"/>
    <property type="molecule type" value="Genomic_DNA"/>
</dbReference>
<dbReference type="RefSeq" id="WP_013328868.1">
    <property type="nucleotide sequence ID" value="NC_014507.1"/>
</dbReference>
<feature type="binding site" evidence="8">
    <location>
        <position position="259"/>
    </location>
    <ligand>
        <name>Zn(2+)</name>
        <dbReference type="ChEBI" id="CHEBI:29105"/>
    </ligand>
</feature>
<keyword evidence="8" id="KW-0479">Metal-binding</keyword>
<dbReference type="NCBIfam" id="TIGR00308">
    <property type="entry name" value="TRM1"/>
    <property type="match status" value="1"/>
</dbReference>
<keyword evidence="6 8" id="KW-0694">RNA-binding</keyword>
<organism evidence="10 11">
    <name type="scientific">Methanolacinia petrolearia (strain DSM 11571 / OCM 486 / SEBR 4847)</name>
    <name type="common">Methanoplanus petrolearius</name>
    <dbReference type="NCBI Taxonomy" id="679926"/>
    <lineage>
        <taxon>Archaea</taxon>
        <taxon>Methanobacteriati</taxon>
        <taxon>Methanobacteriota</taxon>
        <taxon>Stenosarchaea group</taxon>
        <taxon>Methanomicrobia</taxon>
        <taxon>Methanomicrobiales</taxon>
        <taxon>Methanomicrobiaceae</taxon>
        <taxon>Methanolacinia</taxon>
    </lineage>
</organism>
<feature type="binding site" evidence="8">
    <location>
        <position position="108"/>
    </location>
    <ligand>
        <name>S-adenosyl-L-methionine</name>
        <dbReference type="ChEBI" id="CHEBI:59789"/>
    </ligand>
</feature>
<protein>
    <recommendedName>
        <fullName evidence="7 8">tRNA (guanine(26)-N(2))-dimethyltransferase</fullName>
        <ecNumber evidence="7 8">2.1.1.216</ecNumber>
    </recommendedName>
    <alternativeName>
        <fullName evidence="8">tRNA 2,2-dimethylguanosine-26 methyltransferase</fullName>
    </alternativeName>
    <alternativeName>
        <fullName evidence="8">tRNA(guanine-26,N(2)-N(2)) methyltransferase</fullName>
    </alternativeName>
    <alternativeName>
        <fullName evidence="8">tRNA(m(2,2)G26)dimethyltransferase</fullName>
    </alternativeName>
</protein>
<dbReference type="InterPro" id="IPR022923">
    <property type="entry name" value="TRM1_arc_bac"/>
</dbReference>
<proteinExistence type="inferred from homology"/>
<dbReference type="InterPro" id="IPR002905">
    <property type="entry name" value="Trm1"/>
</dbReference>
<dbReference type="Proteomes" id="UP000006565">
    <property type="component" value="Chromosome"/>
</dbReference>
<dbReference type="Pfam" id="PF02005">
    <property type="entry name" value="TRM"/>
    <property type="match status" value="1"/>
</dbReference>
<dbReference type="PANTHER" id="PTHR10631:SF3">
    <property type="entry name" value="TRNA (GUANINE(26)-N(2))-DIMETHYLTRANSFERASE"/>
    <property type="match status" value="1"/>
</dbReference>
<feature type="binding site" evidence="8">
    <location>
        <position position="109"/>
    </location>
    <ligand>
        <name>S-adenosyl-L-methionine</name>
        <dbReference type="ChEBI" id="CHEBI:59789"/>
    </ligand>
</feature>
<feature type="binding site" evidence="8">
    <location>
        <position position="256"/>
    </location>
    <ligand>
        <name>Zn(2+)</name>
        <dbReference type="ChEBI" id="CHEBI:29105"/>
    </ligand>
</feature>
<dbReference type="GO" id="GO:0002940">
    <property type="term" value="P:tRNA N2-guanine methylation"/>
    <property type="evidence" value="ECO:0007669"/>
    <property type="project" value="TreeGrafter"/>
</dbReference>
<dbReference type="GO" id="GO:0160104">
    <property type="term" value="F:tRNA (guanine(26)-N2)-dimethyltransferase activity"/>
    <property type="evidence" value="ECO:0007669"/>
    <property type="project" value="UniProtKB-UniRule"/>
</dbReference>
<evidence type="ECO:0000256" key="3">
    <source>
        <dbReference type="ARBA" id="ARBA00022679"/>
    </source>
</evidence>
<evidence type="ECO:0000256" key="6">
    <source>
        <dbReference type="ARBA" id="ARBA00022884"/>
    </source>
</evidence>
<dbReference type="OrthoDB" id="372177at2157"/>
<dbReference type="GeneID" id="9743382"/>
<accession>E1RJP3</accession>
<dbReference type="HAMAP" id="MF_00290">
    <property type="entry name" value="tRNA_dimethyltr_TRM1"/>
    <property type="match status" value="1"/>
</dbReference>
<feature type="binding site" evidence="8">
    <location>
        <position position="240"/>
    </location>
    <ligand>
        <name>Zn(2+)</name>
        <dbReference type="ChEBI" id="CHEBI:29105"/>
    </ligand>
</feature>
<sequence>MKLVEIKEGKTAFLIPEQDEATNFPPGSAPVFFNKRMAINRDLTVLILKCLQPETYLDAMGATGARGLRVSKECGIKATICDKDTDSITLIKYNRDRCCKEAEVVECDANVLMHQRRFDAVDIDPFGSPAPFMNSAAASAKKYLFLTATDTAPLCGAHLKAGIRRYFSKPLNNEYHSETGLRVLLGYAARECAKYDRGIEPLFCYAREHFVRVHLRVTGGAGRADKALANLGYVHHCNSCGFRTEQKGILPETIRCSECGGKLAVSGPVWLGPINDKELIAEMLEKLPEAELDNQIKIEKLLTTLGEELDTSTFYDYHVLSRLWKVSPKSIDDVIESLKEKGYAASRVHYCGTGLKTDAPLAAIKESLT</sequence>
<feature type="binding site" evidence="8">
    <location>
        <position position="82"/>
    </location>
    <ligand>
        <name>S-adenosyl-L-methionine</name>
        <dbReference type="ChEBI" id="CHEBI:59789"/>
    </ligand>
</feature>
<keyword evidence="3 8" id="KW-0808">Transferase</keyword>
<evidence type="ECO:0000256" key="8">
    <source>
        <dbReference type="HAMAP-Rule" id="MF_00290"/>
    </source>
</evidence>
<keyword evidence="2 8" id="KW-0489">Methyltransferase</keyword>
<dbReference type="AlphaFoldDB" id="E1RJP3"/>
<dbReference type="InterPro" id="IPR042296">
    <property type="entry name" value="tRNA_met_Trm1_C"/>
</dbReference>
<evidence type="ECO:0000256" key="4">
    <source>
        <dbReference type="ARBA" id="ARBA00022691"/>
    </source>
</evidence>
<feature type="binding site" evidence="8">
    <location>
        <position position="237"/>
    </location>
    <ligand>
        <name>Zn(2+)</name>
        <dbReference type="ChEBI" id="CHEBI:29105"/>
    </ligand>
</feature>
<dbReference type="InterPro" id="IPR029063">
    <property type="entry name" value="SAM-dependent_MTases_sf"/>
</dbReference>
<gene>
    <name evidence="8" type="primary">trm1</name>
    <name evidence="10" type="ordered locus">Mpet_0923</name>
</gene>
<dbReference type="GO" id="GO:0000049">
    <property type="term" value="F:tRNA binding"/>
    <property type="evidence" value="ECO:0007669"/>
    <property type="project" value="UniProtKB-UniRule"/>
</dbReference>
<dbReference type="Gene3D" id="3.30.56.70">
    <property type="entry name" value="N2,N2-dimethylguanosine tRNA methyltransferase, C-terminal domain"/>
    <property type="match status" value="1"/>
</dbReference>
<dbReference type="PROSITE" id="PS51626">
    <property type="entry name" value="SAM_MT_TRM1"/>
    <property type="match status" value="1"/>
</dbReference>
<comment type="similarity">
    <text evidence="8 9">Belongs to the class I-like SAM-binding methyltransferase superfamily. Trm1 family.</text>
</comment>
<dbReference type="SUPFAM" id="SSF53335">
    <property type="entry name" value="S-adenosyl-L-methionine-dependent methyltransferases"/>
    <property type="match status" value="1"/>
</dbReference>
<dbReference type="HOGENOM" id="CLU_010862_5_1_2"/>
<evidence type="ECO:0000313" key="10">
    <source>
        <dbReference type="EMBL" id="ADN35690.1"/>
    </source>
</evidence>
<dbReference type="KEGG" id="mpi:Mpet_0923"/>
<evidence type="ECO:0000256" key="1">
    <source>
        <dbReference type="ARBA" id="ARBA00022555"/>
    </source>
</evidence>
<evidence type="ECO:0000256" key="9">
    <source>
        <dbReference type="PROSITE-ProRule" id="PRU00958"/>
    </source>
</evidence>
<dbReference type="GO" id="GO:0046872">
    <property type="term" value="F:metal ion binding"/>
    <property type="evidence" value="ECO:0007669"/>
    <property type="project" value="UniProtKB-KW"/>
</dbReference>
<comment type="function">
    <text evidence="8">Dimethylates a single guanine residue at position 26 of a number of tRNAs using S-adenosyl-L-methionine as donor of the methyl groups.</text>
</comment>
<evidence type="ECO:0000313" key="11">
    <source>
        <dbReference type="Proteomes" id="UP000006565"/>
    </source>
</evidence>
<dbReference type="EC" id="2.1.1.216" evidence="7 8"/>
<evidence type="ECO:0000256" key="5">
    <source>
        <dbReference type="ARBA" id="ARBA00022694"/>
    </source>
</evidence>
<keyword evidence="8" id="KW-0862">Zinc</keyword>
<comment type="catalytic activity">
    <reaction evidence="8">
        <text>guanosine(26) in tRNA + 2 S-adenosyl-L-methionine = N(2)-dimethylguanosine(26) in tRNA + 2 S-adenosyl-L-homocysteine + 2 H(+)</text>
        <dbReference type="Rhea" id="RHEA:43140"/>
        <dbReference type="Rhea" id="RHEA-COMP:10359"/>
        <dbReference type="Rhea" id="RHEA-COMP:10360"/>
        <dbReference type="ChEBI" id="CHEBI:15378"/>
        <dbReference type="ChEBI" id="CHEBI:57856"/>
        <dbReference type="ChEBI" id="CHEBI:59789"/>
        <dbReference type="ChEBI" id="CHEBI:74269"/>
        <dbReference type="ChEBI" id="CHEBI:74513"/>
        <dbReference type="EC" id="2.1.1.216"/>
    </reaction>
</comment>
<feature type="binding site" evidence="8">
    <location>
        <position position="66"/>
    </location>
    <ligand>
        <name>S-adenosyl-L-methionine</name>
        <dbReference type="ChEBI" id="CHEBI:59789"/>
    </ligand>
</feature>
<keyword evidence="11" id="KW-1185">Reference proteome</keyword>
<keyword evidence="1 8" id="KW-0820">tRNA-binding</keyword>
<dbReference type="Gene3D" id="3.40.50.150">
    <property type="entry name" value="Vaccinia Virus protein VP39"/>
    <property type="match status" value="1"/>
</dbReference>
<reference evidence="10 11" key="1">
    <citation type="journal article" date="2010" name="Stand. Genomic Sci.">
        <title>Complete genome sequence of Methanoplanus petrolearius type strain (SEBR 4847).</title>
        <authorList>
            <person name="Brambilla E."/>
            <person name="Djao O.D."/>
            <person name="Daligault H."/>
            <person name="Lapidus A."/>
            <person name="Lucas S."/>
            <person name="Hammon N."/>
            <person name="Nolan M."/>
            <person name="Tice H."/>
            <person name="Cheng J.F."/>
            <person name="Han C."/>
            <person name="Tapia R."/>
            <person name="Goodwin L."/>
            <person name="Pitluck S."/>
            <person name="Liolios K."/>
            <person name="Ivanova N."/>
            <person name="Mavromatis K."/>
            <person name="Mikhailova N."/>
            <person name="Pati A."/>
            <person name="Chen A."/>
            <person name="Palaniappan K."/>
            <person name="Land M."/>
            <person name="Hauser L."/>
            <person name="Chang Y.J."/>
            <person name="Jeffries C.D."/>
            <person name="Rohde M."/>
            <person name="Spring S."/>
            <person name="Sikorski J."/>
            <person name="Goker M."/>
            <person name="Woyke T."/>
            <person name="Bristow J."/>
            <person name="Eisen J.A."/>
            <person name="Markowitz V."/>
            <person name="Hugenholtz P."/>
            <person name="Kyrpides N.C."/>
            <person name="Klenk H.P."/>
        </authorList>
    </citation>
    <scope>NUCLEOTIDE SEQUENCE [LARGE SCALE GENOMIC DNA]</scope>
    <source>
        <strain evidence="11">DSM 11571 / OCM 486 / SEBR 4847</strain>
    </source>
</reference>
<dbReference type="STRING" id="679926.Mpet_0923"/>
<feature type="binding site" evidence="8">
    <location>
        <position position="41"/>
    </location>
    <ligand>
        <name>S-adenosyl-L-methionine</name>
        <dbReference type="ChEBI" id="CHEBI:59789"/>
    </ligand>
</feature>